<dbReference type="Proteomes" id="UP000682733">
    <property type="component" value="Unassembled WGS sequence"/>
</dbReference>
<evidence type="ECO:0000313" key="5">
    <source>
        <dbReference type="Proteomes" id="UP000663829"/>
    </source>
</evidence>
<proteinExistence type="predicted"/>
<organism evidence="2 5">
    <name type="scientific">Didymodactylos carnosus</name>
    <dbReference type="NCBI Taxonomy" id="1234261"/>
    <lineage>
        <taxon>Eukaryota</taxon>
        <taxon>Metazoa</taxon>
        <taxon>Spiralia</taxon>
        <taxon>Gnathifera</taxon>
        <taxon>Rotifera</taxon>
        <taxon>Eurotatoria</taxon>
        <taxon>Bdelloidea</taxon>
        <taxon>Philodinida</taxon>
        <taxon>Philodinidae</taxon>
        <taxon>Didymodactylos</taxon>
    </lineage>
</organism>
<dbReference type="Proteomes" id="UP000677228">
    <property type="component" value="Unassembled WGS sequence"/>
</dbReference>
<dbReference type="EMBL" id="CAJNOQ010021598">
    <property type="protein sequence ID" value="CAF1488831.1"/>
    <property type="molecule type" value="Genomic_DNA"/>
</dbReference>
<dbReference type="Proteomes" id="UP000681722">
    <property type="component" value="Unassembled WGS sequence"/>
</dbReference>
<dbReference type="Proteomes" id="UP000663829">
    <property type="component" value="Unassembled WGS sequence"/>
</dbReference>
<dbReference type="EMBL" id="CAJOBA010005115">
    <property type="protein sequence ID" value="CAF3733473.1"/>
    <property type="molecule type" value="Genomic_DNA"/>
</dbReference>
<evidence type="ECO:0000313" key="4">
    <source>
        <dbReference type="EMBL" id="CAF4352236.1"/>
    </source>
</evidence>
<sequence length="165" mass="19105">MSERVYRGITLTIDDIARYYYVMKTPGSFGDPLAEGLNSILLVYEFPNKCQTAIDLNRISDSLPCISEFLDEKELLILPYTVFEVSNVTEETDSQSVSIYLRNILGKRYTDLVDKSNLFIFIRTTALALQVFKSLCKFEFSVVFSYSQCLFDRTNLHNKIFNVEW</sequence>
<comment type="caution">
    <text evidence="2">The sequence shown here is derived from an EMBL/GenBank/DDBJ whole genome shotgun (WGS) entry which is preliminary data.</text>
</comment>
<dbReference type="OrthoDB" id="10043520at2759"/>
<dbReference type="AlphaFoldDB" id="A0A815S917"/>
<dbReference type="EMBL" id="CAJOBC010087082">
    <property type="protein sequence ID" value="CAF4352236.1"/>
    <property type="molecule type" value="Genomic_DNA"/>
</dbReference>
<accession>A0A815S917</accession>
<keyword evidence="5" id="KW-1185">Reference proteome</keyword>
<evidence type="ECO:0000313" key="1">
    <source>
        <dbReference type="EMBL" id="CAF0960626.1"/>
    </source>
</evidence>
<evidence type="ECO:0000313" key="2">
    <source>
        <dbReference type="EMBL" id="CAF1488831.1"/>
    </source>
</evidence>
<gene>
    <name evidence="2" type="ORF">GPM918_LOCUS36156</name>
    <name evidence="1" type="ORF">OVA965_LOCUS12617</name>
    <name evidence="4" type="ORF">SRO942_LOCUS36882</name>
    <name evidence="3" type="ORF">TMI583_LOCUS12619</name>
</gene>
<evidence type="ECO:0000313" key="3">
    <source>
        <dbReference type="EMBL" id="CAF3733473.1"/>
    </source>
</evidence>
<protein>
    <submittedName>
        <fullName evidence="2">Uncharacterized protein</fullName>
    </submittedName>
</protein>
<dbReference type="EMBL" id="CAJNOK010005111">
    <property type="protein sequence ID" value="CAF0960626.1"/>
    <property type="molecule type" value="Genomic_DNA"/>
</dbReference>
<reference evidence="2" key="1">
    <citation type="submission" date="2021-02" db="EMBL/GenBank/DDBJ databases">
        <authorList>
            <person name="Nowell W R."/>
        </authorList>
    </citation>
    <scope>NUCLEOTIDE SEQUENCE</scope>
</reference>
<dbReference type="Gene3D" id="3.90.176.10">
    <property type="entry name" value="Toxin ADP-ribosyltransferase, Chain A, domain 1"/>
    <property type="match status" value="1"/>
</dbReference>
<name>A0A815S917_9BILA</name>